<protein>
    <submittedName>
        <fullName evidence="1">Uncharacterized protein</fullName>
    </submittedName>
</protein>
<dbReference type="EMBL" id="CACRXK020000394">
    <property type="protein sequence ID" value="CAB3981486.1"/>
    <property type="molecule type" value="Genomic_DNA"/>
</dbReference>
<comment type="caution">
    <text evidence="1">The sequence shown here is derived from an EMBL/GenBank/DDBJ whole genome shotgun (WGS) entry which is preliminary data.</text>
</comment>
<sequence length="119" mass="13496">MFLQERILIDLASRGGSVVDHDPAWWNGPSWLSNPKMWPTNPVTEPRPESAAESKQIREVIANVTVSERDEFDDLLERGSLKKLRVCARMKRFLDKCRGTPVASGPLRSVELESQMECT</sequence>
<gene>
    <name evidence="1" type="ORF">PACLA_8A063240</name>
</gene>
<dbReference type="AlphaFoldDB" id="A0A6S7G068"/>
<dbReference type="Proteomes" id="UP001152795">
    <property type="component" value="Unassembled WGS sequence"/>
</dbReference>
<proteinExistence type="predicted"/>
<name>A0A6S7G068_PARCT</name>
<evidence type="ECO:0000313" key="1">
    <source>
        <dbReference type="EMBL" id="CAB3981486.1"/>
    </source>
</evidence>
<accession>A0A6S7G068</accession>
<reference evidence="1" key="1">
    <citation type="submission" date="2020-04" db="EMBL/GenBank/DDBJ databases">
        <authorList>
            <person name="Alioto T."/>
            <person name="Alioto T."/>
            <person name="Gomez Garrido J."/>
        </authorList>
    </citation>
    <scope>NUCLEOTIDE SEQUENCE</scope>
    <source>
        <strain evidence="1">A484AB</strain>
    </source>
</reference>
<keyword evidence="2" id="KW-1185">Reference proteome</keyword>
<organism evidence="1 2">
    <name type="scientific">Paramuricea clavata</name>
    <name type="common">Red gorgonian</name>
    <name type="synonym">Violescent sea-whip</name>
    <dbReference type="NCBI Taxonomy" id="317549"/>
    <lineage>
        <taxon>Eukaryota</taxon>
        <taxon>Metazoa</taxon>
        <taxon>Cnidaria</taxon>
        <taxon>Anthozoa</taxon>
        <taxon>Octocorallia</taxon>
        <taxon>Malacalcyonacea</taxon>
        <taxon>Plexauridae</taxon>
        <taxon>Paramuricea</taxon>
    </lineage>
</organism>
<evidence type="ECO:0000313" key="2">
    <source>
        <dbReference type="Proteomes" id="UP001152795"/>
    </source>
</evidence>